<evidence type="ECO:0000313" key="2">
    <source>
        <dbReference type="Proteomes" id="UP000467379"/>
    </source>
</evidence>
<sequence length="52" mass="5404">MQSGVQDVVLERASIGQPVDQYAARRGVGDLGAAHNHATLSELMAANVDGAR</sequence>
<organism evidence="1 2">
    <name type="scientific">Mycobacterium branderi</name>
    <dbReference type="NCBI Taxonomy" id="43348"/>
    <lineage>
        <taxon>Bacteria</taxon>
        <taxon>Bacillati</taxon>
        <taxon>Actinomycetota</taxon>
        <taxon>Actinomycetes</taxon>
        <taxon>Mycobacteriales</taxon>
        <taxon>Mycobacteriaceae</taxon>
        <taxon>Mycobacterium</taxon>
    </lineage>
</organism>
<keyword evidence="2" id="KW-1185">Reference proteome</keyword>
<reference evidence="1 2" key="1">
    <citation type="journal article" date="2019" name="Emerg. Microbes Infect.">
        <title>Comprehensive subspecies identification of 175 nontuberculous mycobacteria species based on 7547 genomic profiles.</title>
        <authorList>
            <person name="Matsumoto Y."/>
            <person name="Kinjo T."/>
            <person name="Motooka D."/>
            <person name="Nabeya D."/>
            <person name="Jung N."/>
            <person name="Uechi K."/>
            <person name="Horii T."/>
            <person name="Iida T."/>
            <person name="Fujita J."/>
            <person name="Nakamura S."/>
        </authorList>
    </citation>
    <scope>NUCLEOTIDE SEQUENCE [LARGE SCALE GENOMIC DNA]</scope>
    <source>
        <strain evidence="1 2">JCM 12687</strain>
        <plasmid evidence="1">pJCM12687</plasmid>
    </source>
</reference>
<evidence type="ECO:0000313" key="1">
    <source>
        <dbReference type="EMBL" id="BBZ15536.1"/>
    </source>
</evidence>
<dbReference type="EMBL" id="AP022607">
    <property type="protein sequence ID" value="BBZ15536.1"/>
    <property type="molecule type" value="Genomic_DNA"/>
</dbReference>
<accession>A0ABN6BCS3</accession>
<name>A0ABN6BCS3_9MYCO</name>
<dbReference type="RefSeq" id="WP_163659972.1">
    <property type="nucleotide sequence ID" value="NZ_AP022607.1"/>
</dbReference>
<protein>
    <submittedName>
        <fullName evidence="1">Uncharacterized protein</fullName>
    </submittedName>
</protein>
<keyword evidence="1" id="KW-0614">Plasmid</keyword>
<proteinExistence type="predicted"/>
<gene>
    <name evidence="1" type="ORF">MBRA_57310</name>
</gene>
<geneLocation type="plasmid" evidence="1 2">
    <name>pJCM12687</name>
</geneLocation>
<dbReference type="Proteomes" id="UP000467379">
    <property type="component" value="Plasmid pJCM12687"/>
</dbReference>